<dbReference type="InterPro" id="IPR000515">
    <property type="entry name" value="MetI-like"/>
</dbReference>
<organism evidence="9 10">
    <name type="scientific">Saccharopolyspora oryzae</name>
    <dbReference type="NCBI Taxonomy" id="2997343"/>
    <lineage>
        <taxon>Bacteria</taxon>
        <taxon>Bacillati</taxon>
        <taxon>Actinomycetota</taxon>
        <taxon>Actinomycetes</taxon>
        <taxon>Pseudonocardiales</taxon>
        <taxon>Pseudonocardiaceae</taxon>
        <taxon>Saccharopolyspora</taxon>
    </lineage>
</organism>
<keyword evidence="6 7" id="KW-0472">Membrane</keyword>
<evidence type="ECO:0000313" key="9">
    <source>
        <dbReference type="EMBL" id="MDA3627768.1"/>
    </source>
</evidence>
<evidence type="ECO:0000256" key="2">
    <source>
        <dbReference type="ARBA" id="ARBA00022448"/>
    </source>
</evidence>
<feature type="transmembrane region" description="Helical" evidence="7">
    <location>
        <begin position="87"/>
        <end position="111"/>
    </location>
</feature>
<feature type="domain" description="ABC transmembrane type-1" evidence="8">
    <location>
        <begin position="88"/>
        <end position="298"/>
    </location>
</feature>
<sequence>MGAAGFADRRAGQYQGGLMAVRVRRWLVPMAPAVLLLGLFVAGPILWSVYVSFTNAALTGAAATEPEFVGLENFRRLFSDPALWRSAWLTVVFTVGSAVIGQNCLGMLIAVLTQHRNRWLRTIVGTVVVSAWVLPELVAAFAIYAFLNSEGTLNNLLVGVGLEPRDWLYGLPMLAVVLGNVWRGTAFSMLVYQASLSEVPSDLAEAAEVDGAGPFRRFWHVTLPIIRRSVLTNLMLITLQTIGLFTLIYVVTAGGPNAATQTLPLLMYDSAFEFHEIGYGATISLVLLLIGGLFAAVYAKSLGDPDSRGDGV</sequence>
<dbReference type="PROSITE" id="PS50928">
    <property type="entry name" value="ABC_TM1"/>
    <property type="match status" value="1"/>
</dbReference>
<feature type="transmembrane region" description="Helical" evidence="7">
    <location>
        <begin position="26"/>
        <end position="50"/>
    </location>
</feature>
<keyword evidence="2 7" id="KW-0813">Transport</keyword>
<reference evidence="9 10" key="1">
    <citation type="submission" date="2022-11" db="EMBL/GenBank/DDBJ databases">
        <title>Draft genome sequence of Saccharopolyspora sp. WRP15-2 isolated from rhizosphere soils of wild rice in Thailand.</title>
        <authorList>
            <person name="Duangmal K."/>
            <person name="Kammanee S."/>
            <person name="Muangham S."/>
        </authorList>
    </citation>
    <scope>NUCLEOTIDE SEQUENCE [LARGE SCALE GENOMIC DNA]</scope>
    <source>
        <strain evidence="9 10">WRP15-2</strain>
    </source>
</reference>
<dbReference type="Proteomes" id="UP001210380">
    <property type="component" value="Unassembled WGS sequence"/>
</dbReference>
<gene>
    <name evidence="9" type="ORF">OU415_20185</name>
</gene>
<comment type="caution">
    <text evidence="9">The sequence shown here is derived from an EMBL/GenBank/DDBJ whole genome shotgun (WGS) entry which is preliminary data.</text>
</comment>
<dbReference type="SUPFAM" id="SSF161098">
    <property type="entry name" value="MetI-like"/>
    <property type="match status" value="1"/>
</dbReference>
<evidence type="ECO:0000256" key="6">
    <source>
        <dbReference type="ARBA" id="ARBA00023136"/>
    </source>
</evidence>
<keyword evidence="5 7" id="KW-1133">Transmembrane helix</keyword>
<feature type="transmembrane region" description="Helical" evidence="7">
    <location>
        <begin position="167"/>
        <end position="192"/>
    </location>
</feature>
<protein>
    <submittedName>
        <fullName evidence="9">Sugar ABC transporter permease</fullName>
    </submittedName>
</protein>
<dbReference type="Pfam" id="PF00528">
    <property type="entry name" value="BPD_transp_1"/>
    <property type="match status" value="1"/>
</dbReference>
<evidence type="ECO:0000259" key="8">
    <source>
        <dbReference type="PROSITE" id="PS50928"/>
    </source>
</evidence>
<evidence type="ECO:0000313" key="10">
    <source>
        <dbReference type="Proteomes" id="UP001210380"/>
    </source>
</evidence>
<feature type="transmembrane region" description="Helical" evidence="7">
    <location>
        <begin position="234"/>
        <end position="257"/>
    </location>
</feature>
<dbReference type="InterPro" id="IPR035906">
    <property type="entry name" value="MetI-like_sf"/>
</dbReference>
<proteinExistence type="inferred from homology"/>
<name>A0ABT4V1U4_9PSEU</name>
<comment type="similarity">
    <text evidence="7">Belongs to the binding-protein-dependent transport system permease family.</text>
</comment>
<dbReference type="PANTHER" id="PTHR43005:SF1">
    <property type="entry name" value="SPERMIDINE_PUTRESCINE TRANSPORT SYSTEM PERMEASE PROTEIN"/>
    <property type="match status" value="1"/>
</dbReference>
<dbReference type="PANTHER" id="PTHR43005">
    <property type="entry name" value="BLR7065 PROTEIN"/>
    <property type="match status" value="1"/>
</dbReference>
<accession>A0ABT4V1U4</accession>
<evidence type="ECO:0000256" key="3">
    <source>
        <dbReference type="ARBA" id="ARBA00022475"/>
    </source>
</evidence>
<dbReference type="Gene3D" id="1.10.3720.10">
    <property type="entry name" value="MetI-like"/>
    <property type="match status" value="1"/>
</dbReference>
<comment type="subcellular location">
    <subcellularLocation>
        <location evidence="1 7">Cell membrane</location>
        <topology evidence="1 7">Multi-pass membrane protein</topology>
    </subcellularLocation>
</comment>
<evidence type="ECO:0000256" key="4">
    <source>
        <dbReference type="ARBA" id="ARBA00022692"/>
    </source>
</evidence>
<dbReference type="EMBL" id="JAQGLA010000033">
    <property type="protein sequence ID" value="MDA3627768.1"/>
    <property type="molecule type" value="Genomic_DNA"/>
</dbReference>
<feature type="transmembrane region" description="Helical" evidence="7">
    <location>
        <begin position="123"/>
        <end position="147"/>
    </location>
</feature>
<evidence type="ECO:0000256" key="5">
    <source>
        <dbReference type="ARBA" id="ARBA00022989"/>
    </source>
</evidence>
<evidence type="ECO:0000256" key="7">
    <source>
        <dbReference type="RuleBase" id="RU363032"/>
    </source>
</evidence>
<keyword evidence="3" id="KW-1003">Cell membrane</keyword>
<evidence type="ECO:0000256" key="1">
    <source>
        <dbReference type="ARBA" id="ARBA00004651"/>
    </source>
</evidence>
<dbReference type="CDD" id="cd06261">
    <property type="entry name" value="TM_PBP2"/>
    <property type="match status" value="1"/>
</dbReference>
<dbReference type="RefSeq" id="WP_270950460.1">
    <property type="nucleotide sequence ID" value="NZ_JAQGLA010000033.1"/>
</dbReference>
<keyword evidence="10" id="KW-1185">Reference proteome</keyword>
<keyword evidence="4 7" id="KW-0812">Transmembrane</keyword>
<feature type="transmembrane region" description="Helical" evidence="7">
    <location>
        <begin position="277"/>
        <end position="299"/>
    </location>
</feature>